<evidence type="ECO:0000313" key="1">
    <source>
        <dbReference type="EMBL" id="SFD41890.1"/>
    </source>
</evidence>
<dbReference type="AlphaFoldDB" id="A0A1I1SFU6"/>
<gene>
    <name evidence="1" type="ORF">SAMN04487987_11338</name>
</gene>
<dbReference type="STRING" id="870482.SAMN04487987_11338"/>
<keyword evidence="2" id="KW-1185">Reference proteome</keyword>
<dbReference type="RefSeq" id="WP_139205278.1">
    <property type="nucleotide sequence ID" value="NZ_FOMI01000013.1"/>
</dbReference>
<accession>A0A1I1SFU6</accession>
<dbReference type="OrthoDB" id="979576at2"/>
<dbReference type="Proteomes" id="UP000199439">
    <property type="component" value="Unassembled WGS sequence"/>
</dbReference>
<reference evidence="2" key="1">
    <citation type="submission" date="2016-10" db="EMBL/GenBank/DDBJ databases">
        <authorList>
            <person name="Varghese N."/>
            <person name="Submissions S."/>
        </authorList>
    </citation>
    <scope>NUCLEOTIDE SEQUENCE [LARGE SCALE GENOMIC DNA]</scope>
    <source>
        <strain evidence="2">DSM 25730</strain>
    </source>
</reference>
<evidence type="ECO:0000313" key="2">
    <source>
        <dbReference type="Proteomes" id="UP000199439"/>
    </source>
</evidence>
<protein>
    <submittedName>
        <fullName evidence="1">Uncharacterized protein</fullName>
    </submittedName>
</protein>
<organism evidence="1 2">
    <name type="scientific">Algibacter pectinivorans</name>
    <dbReference type="NCBI Taxonomy" id="870482"/>
    <lineage>
        <taxon>Bacteria</taxon>
        <taxon>Pseudomonadati</taxon>
        <taxon>Bacteroidota</taxon>
        <taxon>Flavobacteriia</taxon>
        <taxon>Flavobacteriales</taxon>
        <taxon>Flavobacteriaceae</taxon>
        <taxon>Algibacter</taxon>
    </lineage>
</organism>
<dbReference type="EMBL" id="FOMI01000013">
    <property type="protein sequence ID" value="SFD41890.1"/>
    <property type="molecule type" value="Genomic_DNA"/>
</dbReference>
<sequence>MRKSLILIFGVMILQLNLSCKSQYSVTELNKIFTTEQIADLNKITEFFKTEMCLHLDTDFKTCYERTPHEYLLATGNGFWTNIDFEEQKKLYAQISKSTFNEIWMFCESTYYPSETKAKDICAVSTGKYQKYLSELGKTNPRIAKYAERIQASGSFGSLDIQYWEVLKDKKSFNINDPNIQLILAIHYLSMNDQSTRNADLIEQKKVKFN</sequence>
<name>A0A1I1SFU6_9FLAO</name>
<proteinExistence type="predicted"/>